<gene>
    <name evidence="13 17" type="primary">dxr</name>
    <name evidence="17" type="ORF">RICGR_0630</name>
</gene>
<dbReference type="Proteomes" id="UP000054075">
    <property type="component" value="Unassembled WGS sequence"/>
</dbReference>
<dbReference type="HAMAP" id="MF_00183">
    <property type="entry name" value="DXP_reductoisom"/>
    <property type="match status" value="1"/>
</dbReference>
<evidence type="ECO:0000256" key="1">
    <source>
        <dbReference type="ARBA" id="ARBA00001941"/>
    </source>
</evidence>
<dbReference type="GO" id="GO:0051484">
    <property type="term" value="P:isopentenyl diphosphate biosynthetic process, methylerythritol 4-phosphate pathway involved in terpenoid biosynthetic process"/>
    <property type="evidence" value="ECO:0007669"/>
    <property type="project" value="UniProtKB-ARBA"/>
</dbReference>
<feature type="domain" description="1-deoxy-D-xylulose 5-phosphate reductoisomerase N-terminal" evidence="14">
    <location>
        <begin position="4"/>
        <end position="132"/>
    </location>
</feature>
<dbReference type="EC" id="1.1.1.267" evidence="4 13"/>
<proteinExistence type="inferred from homology"/>
<dbReference type="SUPFAM" id="SSF51735">
    <property type="entry name" value="NAD(P)-binding Rossmann-fold domains"/>
    <property type="match status" value="1"/>
</dbReference>
<keyword evidence="9 13" id="KW-0414">Isoprene biosynthesis</keyword>
<comment type="cofactor">
    <cofactor evidence="1">
        <name>Co(2+)</name>
        <dbReference type="ChEBI" id="CHEBI:48828"/>
    </cofactor>
</comment>
<evidence type="ECO:0000256" key="6">
    <source>
        <dbReference type="ARBA" id="ARBA00022857"/>
    </source>
</evidence>
<evidence type="ECO:0000256" key="10">
    <source>
        <dbReference type="ARBA" id="ARBA00048543"/>
    </source>
</evidence>
<feature type="domain" description="DXP reductoisomerase C-terminal" evidence="16">
    <location>
        <begin position="266"/>
        <end position="382"/>
    </location>
</feature>
<comment type="function">
    <text evidence="11 13">Catalyzes the NADPH-dependent rearrangement and reduction of 1-deoxy-D-xylulose-5-phosphate (DXP) to 2-C-methyl-D-erythritol 4-phosphate (MEP).</text>
</comment>
<dbReference type="eggNOG" id="COG0743">
    <property type="taxonomic scope" value="Bacteria"/>
</dbReference>
<dbReference type="InterPro" id="IPR036291">
    <property type="entry name" value="NAD(P)-bd_dom_sf"/>
</dbReference>
<dbReference type="FunFam" id="1.10.1740.10:FF:000004">
    <property type="entry name" value="1-deoxy-D-xylulose 5-phosphate reductoisomerase"/>
    <property type="match status" value="1"/>
</dbReference>
<dbReference type="UniPathway" id="UPA00056">
    <property type="reaction ID" value="UER00092"/>
</dbReference>
<dbReference type="EMBL" id="AAQJ02000001">
    <property type="protein sequence ID" value="EDP46412.1"/>
    <property type="molecule type" value="Genomic_DNA"/>
</dbReference>
<evidence type="ECO:0000256" key="3">
    <source>
        <dbReference type="ARBA" id="ARBA00006825"/>
    </source>
</evidence>
<feature type="binding site" evidence="13">
    <location>
        <position position="204"/>
    </location>
    <ligand>
        <name>1-deoxy-D-xylulose 5-phosphate</name>
        <dbReference type="ChEBI" id="CHEBI:57792"/>
    </ligand>
</feature>
<evidence type="ECO:0000256" key="13">
    <source>
        <dbReference type="HAMAP-Rule" id="MF_00183"/>
    </source>
</evidence>
<comment type="catalytic activity">
    <reaction evidence="10">
        <text>2-C-methyl-D-erythritol 4-phosphate + NADP(+) = 1-deoxy-D-xylulose 5-phosphate + NADPH + H(+)</text>
        <dbReference type="Rhea" id="RHEA:13717"/>
        <dbReference type="ChEBI" id="CHEBI:15378"/>
        <dbReference type="ChEBI" id="CHEBI:57783"/>
        <dbReference type="ChEBI" id="CHEBI:57792"/>
        <dbReference type="ChEBI" id="CHEBI:58262"/>
        <dbReference type="ChEBI" id="CHEBI:58349"/>
        <dbReference type="EC" id="1.1.1.267"/>
    </reaction>
    <physiologicalReaction direction="right-to-left" evidence="10">
        <dbReference type="Rhea" id="RHEA:13719"/>
    </physiologicalReaction>
</comment>
<dbReference type="InterPro" id="IPR013644">
    <property type="entry name" value="DXP_reductoisomerase_C"/>
</dbReference>
<reference evidence="17" key="1">
    <citation type="submission" date="2006-04" db="EMBL/GenBank/DDBJ databases">
        <authorList>
            <person name="Seshadri R."/>
            <person name="Federici B.A."/>
        </authorList>
    </citation>
    <scope>NUCLEOTIDE SEQUENCE [LARGE SCALE GENOMIC DNA]</scope>
</reference>
<dbReference type="PANTHER" id="PTHR30525">
    <property type="entry name" value="1-DEOXY-D-XYLULOSE 5-PHOSPHATE REDUCTOISOMERASE"/>
    <property type="match status" value="1"/>
</dbReference>
<feature type="binding site" evidence="13">
    <location>
        <position position="152"/>
    </location>
    <ligand>
        <name>Mn(2+)</name>
        <dbReference type="ChEBI" id="CHEBI:29035"/>
    </ligand>
</feature>
<evidence type="ECO:0000256" key="2">
    <source>
        <dbReference type="ARBA" id="ARBA00005094"/>
    </source>
</evidence>
<evidence type="ECO:0000256" key="4">
    <source>
        <dbReference type="ARBA" id="ARBA00012366"/>
    </source>
</evidence>
<evidence type="ECO:0000313" key="17">
    <source>
        <dbReference type="EMBL" id="EDP46412.1"/>
    </source>
</evidence>
<dbReference type="InterPro" id="IPR036169">
    <property type="entry name" value="DXPR_C_sf"/>
</dbReference>
<dbReference type="GO" id="GO:0070402">
    <property type="term" value="F:NADPH binding"/>
    <property type="evidence" value="ECO:0007669"/>
    <property type="project" value="InterPro"/>
</dbReference>
<feature type="binding site" evidence="13">
    <location>
        <position position="217"/>
    </location>
    <ligand>
        <name>1-deoxy-D-xylulose 5-phosphate</name>
        <dbReference type="ChEBI" id="CHEBI:57792"/>
    </ligand>
</feature>
<keyword evidence="13" id="KW-0460">Magnesium</keyword>
<feature type="binding site" evidence="13">
    <location>
        <position position="150"/>
    </location>
    <ligand>
        <name>Mn(2+)</name>
        <dbReference type="ChEBI" id="CHEBI:29035"/>
    </ligand>
</feature>
<evidence type="ECO:0000313" key="18">
    <source>
        <dbReference type="Proteomes" id="UP000054075"/>
    </source>
</evidence>
<comment type="caution">
    <text evidence="17">The sequence shown here is derived from an EMBL/GenBank/DDBJ whole genome shotgun (WGS) entry which is preliminary data.</text>
</comment>
<dbReference type="OrthoDB" id="9806546at2"/>
<feature type="binding site" evidence="13">
    <location>
        <position position="125"/>
    </location>
    <ligand>
        <name>1-deoxy-D-xylulose 5-phosphate</name>
        <dbReference type="ChEBI" id="CHEBI:57792"/>
    </ligand>
</feature>
<dbReference type="FunFam" id="3.40.50.720:FF:000045">
    <property type="entry name" value="1-deoxy-D-xylulose 5-phosphate reductoisomerase"/>
    <property type="match status" value="1"/>
</dbReference>
<dbReference type="Gene3D" id="3.40.50.720">
    <property type="entry name" value="NAD(P)-binding Rossmann-like Domain"/>
    <property type="match status" value="1"/>
</dbReference>
<feature type="binding site" evidence="13">
    <location>
        <position position="152"/>
    </location>
    <ligand>
        <name>1-deoxy-D-xylulose 5-phosphate</name>
        <dbReference type="ChEBI" id="CHEBI:57792"/>
    </ligand>
</feature>
<dbReference type="STRING" id="59196.RICGR_0630"/>
<dbReference type="InterPro" id="IPR003821">
    <property type="entry name" value="DXP_reductoisomerase"/>
</dbReference>
<dbReference type="NCBIfam" id="NF009114">
    <property type="entry name" value="PRK12464.1"/>
    <property type="match status" value="1"/>
</dbReference>
<evidence type="ECO:0000256" key="5">
    <source>
        <dbReference type="ARBA" id="ARBA00022723"/>
    </source>
</evidence>
<keyword evidence="8 13" id="KW-0464">Manganese</keyword>
<comment type="cofactor">
    <cofactor evidence="13">
        <name>Mg(2+)</name>
        <dbReference type="ChEBI" id="CHEBI:18420"/>
    </cofactor>
    <cofactor evidence="13">
        <name>Mn(2+)</name>
        <dbReference type="ChEBI" id="CHEBI:29035"/>
    </cofactor>
</comment>
<feature type="binding site" evidence="13">
    <location>
        <position position="226"/>
    </location>
    <ligand>
        <name>Mn(2+)</name>
        <dbReference type="ChEBI" id="CHEBI:29035"/>
    </ligand>
</feature>
<feature type="binding site" evidence="13">
    <location>
        <position position="12"/>
    </location>
    <ligand>
        <name>NADPH</name>
        <dbReference type="ChEBI" id="CHEBI:57783"/>
    </ligand>
</feature>
<dbReference type="PIRSF" id="PIRSF006205">
    <property type="entry name" value="Dxp_reductismrs"/>
    <property type="match status" value="1"/>
</dbReference>
<sequence>MKSLCILGATGSIGTHTLDVIREHPLHFKVVALSAHYNIDLLFQQCLKFTPRYAVVSSQSLAEDLRKRLLAVALKTEVLFGEEALNFIASLDTVDTVVAAIVGAAGLFPTLAAIQSKKQVLLANKEALIMAGPLLIEEALRAKISLIPIDSEHNAIFQCLHGQVTPGNCGNTLKKIILTASGGALRHKPFDQLQRATPAQASQHPNWTMGQKISIDSATLMNKGFEVIEAYFLFGLSPDKIEVVLHPQSIVHSFIEFLDGSLLAQLGHPDMRIPISYALAFPERLSNAAFSLNLLKVGRLDFLPVDENRYPCLGLAYRALQIGGTATTILNAANEIAVQAFLEGKIYFTDIAKLNQEVLEKIHSRPISDLHVILEDDNLAREIAKEIILKHYSLNAKNTVKSVTH</sequence>
<evidence type="ECO:0000259" key="14">
    <source>
        <dbReference type="Pfam" id="PF02670"/>
    </source>
</evidence>
<evidence type="ECO:0000256" key="9">
    <source>
        <dbReference type="ARBA" id="ARBA00023229"/>
    </source>
</evidence>
<name>A8PM63_9COXI</name>
<evidence type="ECO:0000259" key="15">
    <source>
        <dbReference type="Pfam" id="PF08436"/>
    </source>
</evidence>
<evidence type="ECO:0000259" key="16">
    <source>
        <dbReference type="Pfam" id="PF13288"/>
    </source>
</evidence>
<dbReference type="PANTHER" id="PTHR30525:SF0">
    <property type="entry name" value="1-DEOXY-D-XYLULOSE 5-PHOSPHATE REDUCTOISOMERASE, CHLOROPLASTIC"/>
    <property type="match status" value="1"/>
</dbReference>
<evidence type="ECO:0000256" key="7">
    <source>
        <dbReference type="ARBA" id="ARBA00023002"/>
    </source>
</evidence>
<dbReference type="GO" id="GO:0030145">
    <property type="term" value="F:manganese ion binding"/>
    <property type="evidence" value="ECO:0007669"/>
    <property type="project" value="TreeGrafter"/>
</dbReference>
<dbReference type="GO" id="GO:0030604">
    <property type="term" value="F:1-deoxy-D-xylulose-5-phosphate reductoisomerase activity"/>
    <property type="evidence" value="ECO:0007669"/>
    <property type="project" value="UniProtKB-UniRule"/>
</dbReference>
<feature type="binding site" evidence="13">
    <location>
        <position position="124"/>
    </location>
    <ligand>
        <name>NADPH</name>
        <dbReference type="ChEBI" id="CHEBI:57783"/>
    </ligand>
</feature>
<comment type="similarity">
    <text evidence="3 13">Belongs to the DXR family.</text>
</comment>
<keyword evidence="5 13" id="KW-0479">Metal-binding</keyword>
<keyword evidence="6 13" id="KW-0521">NADP</keyword>
<organism evidence="17 18">
    <name type="scientific">Rickettsiella grylli</name>
    <dbReference type="NCBI Taxonomy" id="59196"/>
    <lineage>
        <taxon>Bacteria</taxon>
        <taxon>Pseudomonadati</taxon>
        <taxon>Pseudomonadota</taxon>
        <taxon>Gammaproteobacteria</taxon>
        <taxon>Legionellales</taxon>
        <taxon>Coxiellaceae</taxon>
        <taxon>Rickettsiella</taxon>
    </lineage>
</organism>
<feature type="binding site" evidence="13">
    <location>
        <position position="222"/>
    </location>
    <ligand>
        <name>1-deoxy-D-xylulose 5-phosphate</name>
        <dbReference type="ChEBI" id="CHEBI:57792"/>
    </ligand>
</feature>
<dbReference type="RefSeq" id="WP_006035391.1">
    <property type="nucleotide sequence ID" value="NZ_AAQJ02000001.1"/>
</dbReference>
<dbReference type="SUPFAM" id="SSF69055">
    <property type="entry name" value="1-deoxy-D-xylulose-5-phosphate reductoisomerase, C-terminal domain"/>
    <property type="match status" value="1"/>
</dbReference>
<dbReference type="InterPro" id="IPR026877">
    <property type="entry name" value="DXPR_C"/>
</dbReference>
<feature type="binding site" evidence="13">
    <location>
        <position position="11"/>
    </location>
    <ligand>
        <name>NADPH</name>
        <dbReference type="ChEBI" id="CHEBI:57783"/>
    </ligand>
</feature>
<reference evidence="17" key="2">
    <citation type="submission" date="2007-10" db="EMBL/GenBank/DDBJ databases">
        <authorList>
            <person name="Myers G.S."/>
        </authorList>
    </citation>
    <scope>NUCLEOTIDE SEQUENCE [LARGE SCALE GENOMIC DNA]</scope>
</reference>
<dbReference type="InterPro" id="IPR013512">
    <property type="entry name" value="DXP_reductoisomerase_N"/>
</dbReference>
<feature type="binding site" evidence="13">
    <location>
        <position position="223"/>
    </location>
    <ligand>
        <name>1-deoxy-D-xylulose 5-phosphate</name>
        <dbReference type="ChEBI" id="CHEBI:57792"/>
    </ligand>
</feature>
<feature type="binding site" evidence="13">
    <location>
        <position position="210"/>
    </location>
    <ligand>
        <name>NADPH</name>
        <dbReference type="ChEBI" id="CHEBI:57783"/>
    </ligand>
</feature>
<dbReference type="AlphaFoldDB" id="A8PM63"/>
<comment type="pathway">
    <text evidence="2 13">Isoprenoid biosynthesis; isopentenyl diphosphate biosynthesis via DXP pathway; isopentenyl diphosphate from 1-deoxy-D-xylulose 5-phosphate: step 1/6.</text>
</comment>
<dbReference type="SUPFAM" id="SSF55347">
    <property type="entry name" value="Glyceraldehyde-3-phosphate dehydrogenase-like, C-terminal domain"/>
    <property type="match status" value="1"/>
</dbReference>
<dbReference type="NCBIfam" id="TIGR00243">
    <property type="entry name" value="Dxr"/>
    <property type="match status" value="1"/>
</dbReference>
<protein>
    <recommendedName>
        <fullName evidence="12 13">1-deoxy-D-xylulose 5-phosphate reductoisomerase</fullName>
        <shortName evidence="13">DXP reductoisomerase</shortName>
        <ecNumber evidence="4 13">1.1.1.267</ecNumber>
    </recommendedName>
    <alternativeName>
        <fullName evidence="13">1-deoxyxylulose-5-phosphate reductoisomerase</fullName>
    </alternativeName>
    <alternativeName>
        <fullName evidence="13">2-C-methyl-D-erythritol 4-phosphate synthase</fullName>
    </alternativeName>
</protein>
<feature type="binding site" evidence="13">
    <location>
        <position position="38"/>
    </location>
    <ligand>
        <name>NADPH</name>
        <dbReference type="ChEBI" id="CHEBI:57783"/>
    </ligand>
</feature>
<feature type="binding site" evidence="13">
    <location>
        <position position="13"/>
    </location>
    <ligand>
        <name>NADPH</name>
        <dbReference type="ChEBI" id="CHEBI:57783"/>
    </ligand>
</feature>
<feature type="domain" description="1-deoxy-D-xylulose 5-phosphate reductoisomerase C-terminal" evidence="15">
    <location>
        <begin position="146"/>
        <end position="234"/>
    </location>
</feature>
<dbReference type="Pfam" id="PF02670">
    <property type="entry name" value="DXP_reductoisom"/>
    <property type="match status" value="1"/>
</dbReference>
<keyword evidence="7 13" id="KW-0560">Oxidoreductase</keyword>
<dbReference type="GO" id="GO:0016853">
    <property type="term" value="F:isomerase activity"/>
    <property type="evidence" value="ECO:0007669"/>
    <property type="project" value="UniProtKB-KW"/>
</dbReference>
<feature type="binding site" evidence="13">
    <location>
        <position position="151"/>
    </location>
    <ligand>
        <name>1-deoxy-D-xylulose 5-phosphate</name>
        <dbReference type="ChEBI" id="CHEBI:57792"/>
    </ligand>
</feature>
<dbReference type="Gene3D" id="1.10.1740.10">
    <property type="match status" value="1"/>
</dbReference>
<feature type="binding site" evidence="13">
    <location>
        <position position="226"/>
    </location>
    <ligand>
        <name>1-deoxy-D-xylulose 5-phosphate</name>
        <dbReference type="ChEBI" id="CHEBI:57792"/>
    </ligand>
</feature>
<comment type="caution">
    <text evidence="13">Lacks conserved residue(s) required for the propagation of feature annotation.</text>
</comment>
<keyword evidence="18" id="KW-1185">Reference proteome</keyword>
<accession>A8PM63</accession>
<dbReference type="Pfam" id="PF13288">
    <property type="entry name" value="DXPR_C"/>
    <property type="match status" value="1"/>
</dbReference>
<feature type="binding site" evidence="13">
    <location>
        <position position="10"/>
    </location>
    <ligand>
        <name>NADPH</name>
        <dbReference type="ChEBI" id="CHEBI:57783"/>
    </ligand>
</feature>
<feature type="binding site" evidence="13">
    <location>
        <position position="126"/>
    </location>
    <ligand>
        <name>NADPH</name>
        <dbReference type="ChEBI" id="CHEBI:57783"/>
    </ligand>
</feature>
<dbReference type="Pfam" id="PF08436">
    <property type="entry name" value="DXP_redisom_C"/>
    <property type="match status" value="1"/>
</dbReference>
<feature type="binding site" evidence="13">
    <location>
        <position position="181"/>
    </location>
    <ligand>
        <name>1-deoxy-D-xylulose 5-phosphate</name>
        <dbReference type="ChEBI" id="CHEBI:57792"/>
    </ligand>
</feature>
<evidence type="ECO:0000256" key="8">
    <source>
        <dbReference type="ARBA" id="ARBA00023211"/>
    </source>
</evidence>
<evidence type="ECO:0000256" key="11">
    <source>
        <dbReference type="ARBA" id="ARBA00054845"/>
    </source>
</evidence>
<evidence type="ECO:0000256" key="12">
    <source>
        <dbReference type="ARBA" id="ARBA00071224"/>
    </source>
</evidence>